<name>A0ABN6LDT9_9BACT</name>
<accession>A0ABN6LDT9</accession>
<dbReference type="Pfam" id="PF19268">
    <property type="entry name" value="CIS_TMP"/>
    <property type="match status" value="1"/>
</dbReference>
<dbReference type="RefSeq" id="WP_338398652.1">
    <property type="nucleotide sequence ID" value="NZ_AP025294.1"/>
</dbReference>
<evidence type="ECO:0000313" key="2">
    <source>
        <dbReference type="Proteomes" id="UP001354989"/>
    </source>
</evidence>
<dbReference type="InterPro" id="IPR045538">
    <property type="entry name" value="CIS_TMP"/>
</dbReference>
<geneLocation type="plasmid" evidence="1 2">
    <name>pPP2</name>
</geneLocation>
<keyword evidence="2" id="KW-1185">Reference proteome</keyword>
<dbReference type="Proteomes" id="UP001354989">
    <property type="component" value="Plasmid pPP2"/>
</dbReference>
<dbReference type="EMBL" id="AP025294">
    <property type="protein sequence ID" value="BDD01338.1"/>
    <property type="molecule type" value="Genomic_DNA"/>
</dbReference>
<proteinExistence type="predicted"/>
<protein>
    <submittedName>
        <fullName evidence="1">Uncharacterized protein</fullName>
    </submittedName>
</protein>
<reference evidence="1 2" key="1">
    <citation type="submission" date="2021-12" db="EMBL/GenBank/DDBJ databases">
        <title>Genome sequencing of bacteria with rrn-lacking chromosome and rrn-plasmid.</title>
        <authorList>
            <person name="Anda M."/>
            <person name="Iwasaki W."/>
        </authorList>
    </citation>
    <scope>NUCLEOTIDE SEQUENCE [LARGE SCALE GENOMIC DNA]</scope>
    <source>
        <strain evidence="1 2">NBRC 101262</strain>
        <plasmid evidence="1 2">pPP2</plasmid>
    </source>
</reference>
<keyword evidence="1" id="KW-0614">Plasmid</keyword>
<gene>
    <name evidence="1" type="ORF">PEPS_36180</name>
</gene>
<sequence>MKEERLVRIDRLNVDMEFDRQDKLDEFLDDINHQIRKILLPQLEQALLQWIENNEFGNLSIDQLQIDCTFNFLDDAWEMPEELQAVIAKAWEELPDSQQKFQSLTQSRAQAFALFLNEGTKLIDGQWEDLALDQLLSLLPSWTWKERHLQVLLRQYPFQTLLSAFGSVVKKSNEWLLLGLERCFQNGYQQNTSETAVLFEKLLNNALEFTDWHHFFIQLPTTYQQAKYWLIEKSYPSMYLQSIALHRPMLRESILLSLWPFHSLVTKKHELLKPMIIQWLFDSLVHQGDKNQKSLKSFKEDFTSNSEVLKAFLSRQITEFTPPKDKELFYLSLLFNWPLIRSIGVNWYPLETHIFEEIKAIKQADLTSLMTLWKNVSTVEAISKLQPYSAELQIVLKVLWVEVRTQKGSVQQYWALVRDLFKEPKDFEKAIKAYPNTITQHSQVNLAKATLDQLLRDTQKTPWQAYVFLSCFDQLNDQADQQQYLLNRWSDAATQAFRLQKNQNFEFGKGSTDPKLQHILLNRLTISQQLEENKMKALAPEGVDTMSRKSDKTHPTEWISLKEQLEGMDKHEQLALLKESLNRQIRQGLMTLPYWAKYPLMVKELEGSSSNFRQVLSDIWVLYIPLQRMLFRLNPIIKQLKLELSDFQFYLWNNAAKIINPQEIDDTHYFMKSFVQWTISANVSPAQVFSLREQLTSSNAVDLYFEQLSQTTFEAGKGFAKDFAFVKKFHLQLLPAIDELLKQYHQAFEKGANRLVEKRAQMLTQWRKTEQALRVLFWHKDRLNWEVETIKMKLNTATEIWQKAAWHKAGQWPNINTKVEWLTQLEKDPRQLFQILQQQLEASIDQKVVQASITDYAKSNLKHGETVAISNGGLVLLAPFIPRLFKMKGIVEGKEMTNIEQQIKGIFYLQYLATGQSHADEHELFLNKIMTEFPAGHPLPQEYELSSEERELLDGLLEAAIGQWSQLGKSSLGNFRASFLMREAKIHLVDEQRWEIDIEKKSWDVLLNSLPWNYQVIRFPWMSCPIQVSW</sequence>
<organism evidence="1 2">
    <name type="scientific">Persicobacter psychrovividus</name>
    <dbReference type="NCBI Taxonomy" id="387638"/>
    <lineage>
        <taxon>Bacteria</taxon>
        <taxon>Pseudomonadati</taxon>
        <taxon>Bacteroidota</taxon>
        <taxon>Cytophagia</taxon>
        <taxon>Cytophagales</taxon>
        <taxon>Persicobacteraceae</taxon>
        <taxon>Persicobacter</taxon>
    </lineage>
</organism>
<evidence type="ECO:0000313" key="1">
    <source>
        <dbReference type="EMBL" id="BDD01338.1"/>
    </source>
</evidence>